<feature type="region of interest" description="Disordered" evidence="1">
    <location>
        <begin position="69"/>
        <end position="89"/>
    </location>
</feature>
<comment type="caution">
    <text evidence="2">The sequence shown here is derived from an EMBL/GenBank/DDBJ whole genome shotgun (WGS) entry which is preliminary data.</text>
</comment>
<evidence type="ECO:0000256" key="1">
    <source>
        <dbReference type="SAM" id="MobiDB-lite"/>
    </source>
</evidence>
<keyword evidence="3" id="KW-1185">Reference proteome</keyword>
<proteinExistence type="predicted"/>
<gene>
    <name evidence="2" type="ORF">BDK89_0545</name>
</gene>
<dbReference type="Proteomes" id="UP000294558">
    <property type="component" value="Unassembled WGS sequence"/>
</dbReference>
<organism evidence="2 3">
    <name type="scientific">Ilumatobacter fluminis</name>
    <dbReference type="NCBI Taxonomy" id="467091"/>
    <lineage>
        <taxon>Bacteria</taxon>
        <taxon>Bacillati</taxon>
        <taxon>Actinomycetota</taxon>
        <taxon>Acidimicrobiia</taxon>
        <taxon>Acidimicrobiales</taxon>
        <taxon>Ilumatobacteraceae</taxon>
        <taxon>Ilumatobacter</taxon>
    </lineage>
</organism>
<dbReference type="EMBL" id="SOAU01000001">
    <property type="protein sequence ID" value="TDT14986.1"/>
    <property type="molecule type" value="Genomic_DNA"/>
</dbReference>
<evidence type="ECO:0000313" key="3">
    <source>
        <dbReference type="Proteomes" id="UP000294558"/>
    </source>
</evidence>
<protein>
    <submittedName>
        <fullName evidence="2">Uncharacterized protein</fullName>
    </submittedName>
</protein>
<sequence length="89" mass="9862">MAATYSVVVDPEVGLDEIELDDLGVEQRLSSSHALVETEFTQSELYHDIKWRLPDDTALFVGRLAATPKMKGQRPGSVSWSRADLDTQA</sequence>
<name>A0A4R7HXP5_9ACTN</name>
<dbReference type="RefSeq" id="WP_133867482.1">
    <property type="nucleotide sequence ID" value="NZ_SOAU01000001.1"/>
</dbReference>
<dbReference type="OrthoDB" id="5975956at2"/>
<reference evidence="2 3" key="1">
    <citation type="submission" date="2019-03" db="EMBL/GenBank/DDBJ databases">
        <title>Sequencing the genomes of 1000 actinobacteria strains.</title>
        <authorList>
            <person name="Klenk H.-P."/>
        </authorList>
    </citation>
    <scope>NUCLEOTIDE SEQUENCE [LARGE SCALE GENOMIC DNA]</scope>
    <source>
        <strain evidence="2 3">DSM 18936</strain>
    </source>
</reference>
<evidence type="ECO:0000313" key="2">
    <source>
        <dbReference type="EMBL" id="TDT14986.1"/>
    </source>
</evidence>
<accession>A0A4R7HXP5</accession>
<dbReference type="AlphaFoldDB" id="A0A4R7HXP5"/>